<comment type="caution">
    <text evidence="4">The sequence shown here is derived from an EMBL/GenBank/DDBJ whole genome shotgun (WGS) entry which is preliminary data.</text>
</comment>
<dbReference type="Gene3D" id="1.10.340.70">
    <property type="match status" value="1"/>
</dbReference>
<sequence>MTSYSPLNPQTLAISLARTKKSHSKNKALSARLLHEIYSLAAAFSVLLWAKIRINAPPRNRRDGGPAAAASSAIQSVPKLDSVNAEMGMLMNIIKGIQVFDGHSVNLQEFAFLLIAANAQLVLASPTLGEDVGITFITSVADMVSKLRSRYAGARTAKAYVLDWGPQAYQTILGTDALRPRGRDPGSKSTEEHGAHLGQRLERLREFGLRASEEKLSFFQNKLKFMGHSVSARGVATNNAKVEAVKRLPIPKEPKEVKSFQGRGQGVTVCHERYARTQTWTVTIGRTASDDDVLTQLKTFMMDDPTYYAYAARTQDRDRLDRLYTTGSLGGTRWKGVLLRVRTVTDMTEQEQIVREYPVGQTNHRGVTEAVKHLRRRRYWSAMPRTVAKVIAQCKTCAEAKYKRRQKQTIQMLVKPLDVMFWAGQKLSSYGHSTSGTHESLAAPKGHPPPWIALVREATREAEEEWVGRINDERASNRWDRIRVGDTVWIKNWYRRRKEDSTFVGPFQVEKKLVQYRIKVHDVADSRVRFVHINETRVLNSATWGTGPVRSESGA</sequence>
<evidence type="ECO:0000313" key="5">
    <source>
        <dbReference type="Proteomes" id="UP001558652"/>
    </source>
</evidence>
<evidence type="ECO:0000313" key="4">
    <source>
        <dbReference type="EMBL" id="KAL1140041.1"/>
    </source>
</evidence>
<dbReference type="PANTHER" id="PTHR37984">
    <property type="entry name" value="PROTEIN CBG26694"/>
    <property type="match status" value="1"/>
</dbReference>
<feature type="compositionally biased region" description="Basic and acidic residues" evidence="2">
    <location>
        <begin position="178"/>
        <end position="197"/>
    </location>
</feature>
<dbReference type="SUPFAM" id="SSF56672">
    <property type="entry name" value="DNA/RNA polymerases"/>
    <property type="match status" value="1"/>
</dbReference>
<dbReference type="InterPro" id="IPR043502">
    <property type="entry name" value="DNA/RNA_pol_sf"/>
</dbReference>
<evidence type="ECO:0000259" key="3">
    <source>
        <dbReference type="Pfam" id="PF17921"/>
    </source>
</evidence>
<dbReference type="Gene3D" id="3.30.70.270">
    <property type="match status" value="1"/>
</dbReference>
<dbReference type="InterPro" id="IPR050951">
    <property type="entry name" value="Retrovirus_Pol_polyprotein"/>
</dbReference>
<reference evidence="4 5" key="1">
    <citation type="submission" date="2024-07" db="EMBL/GenBank/DDBJ databases">
        <title>Chromosome-level genome assembly of the water stick insect Ranatra chinensis (Heteroptera: Nepidae).</title>
        <authorList>
            <person name="Liu X."/>
        </authorList>
    </citation>
    <scope>NUCLEOTIDE SEQUENCE [LARGE SCALE GENOMIC DNA]</scope>
    <source>
        <strain evidence="4">Cailab_2021Rc</strain>
        <tissue evidence="4">Muscle</tissue>
    </source>
</reference>
<evidence type="ECO:0000256" key="2">
    <source>
        <dbReference type="SAM" id="MobiDB-lite"/>
    </source>
</evidence>
<dbReference type="Proteomes" id="UP001558652">
    <property type="component" value="Unassembled WGS sequence"/>
</dbReference>
<protein>
    <recommendedName>
        <fullName evidence="1">RNA-directed DNA polymerase</fullName>
        <ecNumber evidence="1">2.7.7.49</ecNumber>
    </recommendedName>
</protein>
<keyword evidence="5" id="KW-1185">Reference proteome</keyword>
<feature type="domain" description="Integrase zinc-binding" evidence="3">
    <location>
        <begin position="350"/>
        <end position="402"/>
    </location>
</feature>
<dbReference type="InterPro" id="IPR041588">
    <property type="entry name" value="Integrase_H2C2"/>
</dbReference>
<proteinExistence type="predicted"/>
<organism evidence="4 5">
    <name type="scientific">Ranatra chinensis</name>
    <dbReference type="NCBI Taxonomy" id="642074"/>
    <lineage>
        <taxon>Eukaryota</taxon>
        <taxon>Metazoa</taxon>
        <taxon>Ecdysozoa</taxon>
        <taxon>Arthropoda</taxon>
        <taxon>Hexapoda</taxon>
        <taxon>Insecta</taxon>
        <taxon>Pterygota</taxon>
        <taxon>Neoptera</taxon>
        <taxon>Paraneoptera</taxon>
        <taxon>Hemiptera</taxon>
        <taxon>Heteroptera</taxon>
        <taxon>Panheteroptera</taxon>
        <taxon>Nepomorpha</taxon>
        <taxon>Nepidae</taxon>
        <taxon>Ranatrinae</taxon>
        <taxon>Ranatra</taxon>
    </lineage>
</organism>
<dbReference type="EC" id="2.7.7.49" evidence="1"/>
<feature type="region of interest" description="Disordered" evidence="2">
    <location>
        <begin position="177"/>
        <end position="197"/>
    </location>
</feature>
<dbReference type="GO" id="GO:0003964">
    <property type="term" value="F:RNA-directed DNA polymerase activity"/>
    <property type="evidence" value="ECO:0007669"/>
    <property type="project" value="UniProtKB-EC"/>
</dbReference>
<dbReference type="Pfam" id="PF17921">
    <property type="entry name" value="Integrase_H2C2"/>
    <property type="match status" value="1"/>
</dbReference>
<accession>A0ABD0YVR8</accession>
<evidence type="ECO:0000256" key="1">
    <source>
        <dbReference type="ARBA" id="ARBA00012493"/>
    </source>
</evidence>
<dbReference type="PANTHER" id="PTHR37984:SF5">
    <property type="entry name" value="PROTEIN NYNRIN-LIKE"/>
    <property type="match status" value="1"/>
</dbReference>
<dbReference type="InterPro" id="IPR043128">
    <property type="entry name" value="Rev_trsase/Diguanyl_cyclase"/>
</dbReference>
<gene>
    <name evidence="4" type="ORF">AAG570_007018</name>
</gene>
<dbReference type="AlphaFoldDB" id="A0ABD0YVR8"/>
<dbReference type="EMBL" id="JBFDAA010000002">
    <property type="protein sequence ID" value="KAL1140041.1"/>
    <property type="molecule type" value="Genomic_DNA"/>
</dbReference>
<name>A0ABD0YVR8_9HEMI</name>